<keyword evidence="2 9" id="KW-0813">Transport</keyword>
<keyword evidence="3" id="KW-1003">Cell membrane</keyword>
<keyword evidence="7 9" id="KW-0472">Membrane</keyword>
<feature type="transmembrane region" description="Helical" evidence="9">
    <location>
        <begin position="130"/>
        <end position="151"/>
    </location>
</feature>
<evidence type="ECO:0000256" key="9">
    <source>
        <dbReference type="RuleBase" id="RU369079"/>
    </source>
</evidence>
<dbReference type="Proteomes" id="UP000000321">
    <property type="component" value="Unassembled WGS sequence"/>
</dbReference>
<evidence type="ECO:0000256" key="3">
    <source>
        <dbReference type="ARBA" id="ARBA00022475"/>
    </source>
</evidence>
<dbReference type="HOGENOM" id="CLU_086356_3_7_5"/>
<keyword evidence="13" id="KW-1185">Reference proteome</keyword>
<evidence type="ECO:0000259" key="11">
    <source>
        <dbReference type="Pfam" id="PF04290"/>
    </source>
</evidence>
<evidence type="ECO:0000256" key="10">
    <source>
        <dbReference type="SAM" id="MobiDB-lite"/>
    </source>
</evidence>
<comment type="caution">
    <text evidence="12">The sequence shown here is derived from an EMBL/GenBank/DDBJ whole genome shotgun (WGS) entry which is preliminary data.</text>
</comment>
<feature type="domain" description="Tripartite ATP-independent periplasmic transporters DctQ component" evidence="11">
    <location>
        <begin position="72"/>
        <end position="196"/>
    </location>
</feature>
<protein>
    <recommendedName>
        <fullName evidence="9">TRAP transporter small permease protein</fullName>
    </recommendedName>
</protein>
<proteinExistence type="inferred from homology"/>
<dbReference type="InterPro" id="IPR007387">
    <property type="entry name" value="TRAP_DctQ"/>
</dbReference>
<evidence type="ECO:0000256" key="1">
    <source>
        <dbReference type="ARBA" id="ARBA00004429"/>
    </source>
</evidence>
<keyword evidence="5 9" id="KW-0812">Transmembrane</keyword>
<comment type="subcellular location">
    <subcellularLocation>
        <location evidence="1 9">Cell inner membrane</location>
        <topology evidence="1 9">Multi-pass membrane protein</topology>
    </subcellularLocation>
</comment>
<dbReference type="GO" id="GO:0005886">
    <property type="term" value="C:plasma membrane"/>
    <property type="evidence" value="ECO:0007669"/>
    <property type="project" value="UniProtKB-SubCell"/>
</dbReference>
<keyword evidence="6 9" id="KW-1133">Transmembrane helix</keyword>
<evidence type="ECO:0000256" key="5">
    <source>
        <dbReference type="ARBA" id="ARBA00022692"/>
    </source>
</evidence>
<comment type="similarity">
    <text evidence="8 9">Belongs to the TRAP transporter small permease family.</text>
</comment>
<dbReference type="PANTHER" id="PTHR35011">
    <property type="entry name" value="2,3-DIKETO-L-GULONATE TRAP TRANSPORTER SMALL PERMEASE PROTEIN YIAM"/>
    <property type="match status" value="1"/>
</dbReference>
<evidence type="ECO:0000256" key="4">
    <source>
        <dbReference type="ARBA" id="ARBA00022519"/>
    </source>
</evidence>
<dbReference type="RefSeq" id="WP_009209851.1">
    <property type="nucleotide sequence ID" value="NZ_BBWP01000021.1"/>
</dbReference>
<feature type="transmembrane region" description="Helical" evidence="9">
    <location>
        <begin position="52"/>
        <end position="71"/>
    </location>
</feature>
<comment type="function">
    <text evidence="9">Part of the tripartite ATP-independent periplasmic (TRAP) transport system.</text>
</comment>
<dbReference type="EMBL" id="AAPJ01000001">
    <property type="protein sequence ID" value="EAS51209.1"/>
    <property type="molecule type" value="Genomic_DNA"/>
</dbReference>
<evidence type="ECO:0000256" key="8">
    <source>
        <dbReference type="ARBA" id="ARBA00038436"/>
    </source>
</evidence>
<accession>Q1YN22</accession>
<evidence type="ECO:0000256" key="6">
    <source>
        <dbReference type="ARBA" id="ARBA00022989"/>
    </source>
</evidence>
<dbReference type="AlphaFoldDB" id="Q1YN22"/>
<comment type="subunit">
    <text evidence="9">The complex comprises the extracytoplasmic solute receptor protein and the two transmembrane proteins.</text>
</comment>
<feature type="transmembrane region" description="Helical" evidence="9">
    <location>
        <begin position="91"/>
        <end position="109"/>
    </location>
</feature>
<evidence type="ECO:0000256" key="7">
    <source>
        <dbReference type="ARBA" id="ARBA00023136"/>
    </source>
</evidence>
<gene>
    <name evidence="12" type="ORF">SI859A1_02023</name>
</gene>
<keyword evidence="4 9" id="KW-0997">Cell inner membrane</keyword>
<organism evidence="12 13">
    <name type="scientific">Aurantimonas manganoxydans (strain ATCC BAA-1229 / DSM 21871 / SI85-9A1)</name>
    <dbReference type="NCBI Taxonomy" id="287752"/>
    <lineage>
        <taxon>Bacteria</taxon>
        <taxon>Pseudomonadati</taxon>
        <taxon>Pseudomonadota</taxon>
        <taxon>Alphaproteobacteria</taxon>
        <taxon>Hyphomicrobiales</taxon>
        <taxon>Aurantimonadaceae</taxon>
        <taxon>Aurantimonas</taxon>
    </lineage>
</organism>
<feature type="region of interest" description="Disordered" evidence="10">
    <location>
        <begin position="1"/>
        <end position="35"/>
    </location>
</feature>
<evidence type="ECO:0000313" key="12">
    <source>
        <dbReference type="EMBL" id="EAS51209.1"/>
    </source>
</evidence>
<reference evidence="12 13" key="1">
    <citation type="journal article" date="2008" name="Appl. Environ. Microbiol.">
        <title>Genomic insights into Mn(II) oxidation by the marine alphaproteobacterium Aurantimonas sp. strain SI85-9A1.</title>
        <authorList>
            <person name="Dick G.J."/>
            <person name="Podell S."/>
            <person name="Johnson H.A."/>
            <person name="Rivera-Espinoza Y."/>
            <person name="Bernier-Latmani R."/>
            <person name="McCarthy J.K."/>
            <person name="Torpey J.W."/>
            <person name="Clement B.G."/>
            <person name="Gaasterland T."/>
            <person name="Tebo B.M."/>
        </authorList>
    </citation>
    <scope>NUCLEOTIDE SEQUENCE [LARGE SCALE GENOMIC DNA]</scope>
    <source>
        <strain evidence="12 13">SI85-9A1</strain>
    </source>
</reference>
<dbReference type="GO" id="GO:0022857">
    <property type="term" value="F:transmembrane transporter activity"/>
    <property type="evidence" value="ECO:0007669"/>
    <property type="project" value="UniProtKB-UniRule"/>
</dbReference>
<dbReference type="InterPro" id="IPR055348">
    <property type="entry name" value="DctQ"/>
</dbReference>
<evidence type="ECO:0000256" key="2">
    <source>
        <dbReference type="ARBA" id="ARBA00022448"/>
    </source>
</evidence>
<dbReference type="OrthoDB" id="5465095at2"/>
<dbReference type="BioCyc" id="AURANTIMONAS:SI859A1_02023-MONOMER"/>
<evidence type="ECO:0000313" key="13">
    <source>
        <dbReference type="Proteomes" id="UP000000321"/>
    </source>
</evidence>
<feature type="transmembrane region" description="Helical" evidence="9">
    <location>
        <begin position="171"/>
        <end position="191"/>
    </location>
</feature>
<name>Q1YN22_AURMS</name>
<sequence>MNRPDPSTDPDAPAESLGGPRPSEDSSTNKTDAPESGFSGVLKPFQILDRSIAVLESVILTAGILMMAFNSVANVIGRFVFGRSLYFSQELNQFLVILVTFAGIGFAARHGRHIRMSAIYDELPDPARRALMIVIALVTAATMFILAWFSWFYVVSVFDTGRISPVLRLPIYVTLVWLPVGFVITGIQYVLTALANLTRPEIYLSVSVVDSYEDTETQI</sequence>
<dbReference type="Pfam" id="PF04290">
    <property type="entry name" value="DctQ"/>
    <property type="match status" value="1"/>
</dbReference>